<name>A0A6C0I7E6_9ZZZZ</name>
<evidence type="ECO:0000313" key="2">
    <source>
        <dbReference type="EMBL" id="QHT88236.1"/>
    </source>
</evidence>
<dbReference type="AlphaFoldDB" id="A0A6C0I7E6"/>
<protein>
    <submittedName>
        <fullName evidence="2">Uncharacterized protein</fullName>
    </submittedName>
</protein>
<proteinExistence type="predicted"/>
<keyword evidence="1" id="KW-0175">Coiled coil</keyword>
<dbReference type="EMBL" id="MN740113">
    <property type="protein sequence ID" value="QHT88236.1"/>
    <property type="molecule type" value="Genomic_DNA"/>
</dbReference>
<sequence>MDNITCNYCDTKISRQNLSRHQKSDFCIKVQNVIKKYNAEIVSLNNKMILYENKIYQLEKDIEISNKLSEDYKNIIEKAATKTTIKKTYNHNNYLNYISSEPLKISEFTNQLQHIVNCDTVMYDDNDFHDHIVDNILKDKSGKDKVLCTDINRKNFTYKDENSGELISDPELERLREQLKKGTNIRQIRKDLLDKLVTEYEENGCVGVDPYKQFSDIIQKLNFGSPFVDHVAKKTYVKSKNGNELKLNNNELEYNEYLQLEKEFGYEL</sequence>
<reference evidence="2" key="1">
    <citation type="journal article" date="2020" name="Nature">
        <title>Giant virus diversity and host interactions through global metagenomics.</title>
        <authorList>
            <person name="Schulz F."/>
            <person name="Roux S."/>
            <person name="Paez-Espino D."/>
            <person name="Jungbluth S."/>
            <person name="Walsh D.A."/>
            <person name="Denef V.J."/>
            <person name="McMahon K.D."/>
            <person name="Konstantinidis K.T."/>
            <person name="Eloe-Fadrosh E.A."/>
            <person name="Kyrpides N.C."/>
            <person name="Woyke T."/>
        </authorList>
    </citation>
    <scope>NUCLEOTIDE SEQUENCE</scope>
    <source>
        <strain evidence="2">GVMAG-M-3300023184-24</strain>
    </source>
</reference>
<organism evidence="2">
    <name type="scientific">viral metagenome</name>
    <dbReference type="NCBI Taxonomy" id="1070528"/>
    <lineage>
        <taxon>unclassified sequences</taxon>
        <taxon>metagenomes</taxon>
        <taxon>organismal metagenomes</taxon>
    </lineage>
</organism>
<evidence type="ECO:0000256" key="1">
    <source>
        <dbReference type="SAM" id="Coils"/>
    </source>
</evidence>
<feature type="coiled-coil region" evidence="1">
    <location>
        <begin position="27"/>
        <end position="61"/>
    </location>
</feature>
<accession>A0A6C0I7E6</accession>